<dbReference type="Gene3D" id="3.40.50.620">
    <property type="entry name" value="HUPs"/>
    <property type="match status" value="2"/>
</dbReference>
<name>A0A1X2LUB3_9MYCO</name>
<dbReference type="EMBL" id="NCXP01000013">
    <property type="protein sequence ID" value="OSC40535.1"/>
    <property type="molecule type" value="Genomic_DNA"/>
</dbReference>
<comment type="similarity">
    <text evidence="1">Belongs to the universal stress protein A family.</text>
</comment>
<proteinExistence type="inferred from homology"/>
<dbReference type="FunFam" id="3.40.50.620:FF:000123">
    <property type="entry name" value="Universal stress protein family"/>
    <property type="match status" value="1"/>
</dbReference>
<dbReference type="InterPro" id="IPR006015">
    <property type="entry name" value="Universal_stress_UspA"/>
</dbReference>
<feature type="domain" description="UspA" evidence="2">
    <location>
        <begin position="10"/>
        <end position="159"/>
    </location>
</feature>
<dbReference type="RefSeq" id="WP_085325369.1">
    <property type="nucleotide sequence ID" value="NZ_NCXP01000013.1"/>
</dbReference>
<evidence type="ECO:0000256" key="1">
    <source>
        <dbReference type="ARBA" id="ARBA00008791"/>
    </source>
</evidence>
<dbReference type="Pfam" id="PF00582">
    <property type="entry name" value="Usp"/>
    <property type="match status" value="2"/>
</dbReference>
<organism evidence="3 4">
    <name type="scientific">Mycobacterium decipiens</name>
    <dbReference type="NCBI Taxonomy" id="1430326"/>
    <lineage>
        <taxon>Bacteria</taxon>
        <taxon>Bacillati</taxon>
        <taxon>Actinomycetota</taxon>
        <taxon>Actinomycetes</taxon>
        <taxon>Mycobacteriales</taxon>
        <taxon>Mycobacteriaceae</taxon>
        <taxon>Mycobacterium</taxon>
    </lineage>
</organism>
<evidence type="ECO:0000313" key="3">
    <source>
        <dbReference type="EMBL" id="OSC40535.1"/>
    </source>
</evidence>
<dbReference type="InterPro" id="IPR014729">
    <property type="entry name" value="Rossmann-like_a/b/a_fold"/>
</dbReference>
<accession>A0A1X2LUB3</accession>
<gene>
    <name evidence="3" type="ORF">B8W66_12680</name>
</gene>
<evidence type="ECO:0000313" key="4">
    <source>
        <dbReference type="Proteomes" id="UP000193247"/>
    </source>
</evidence>
<dbReference type="OrthoDB" id="3174546at2"/>
<protein>
    <submittedName>
        <fullName evidence="3">Universal stress protein UspA</fullName>
    </submittedName>
</protein>
<dbReference type="InterPro" id="IPR006016">
    <property type="entry name" value="UspA"/>
</dbReference>
<sequence length="318" mass="33977">MSPQQANLGIVVGVDGSHSSNVAVEWAARDAEIRDVGLSVAHVVPPVVTAPEGWAFEYARFQDAQKRELIEHSYLVAQAHLIIEQSHKVALEASSPSRAAHITSEVLHGPIVPTLVNMSKQADMVVVGCRGQGAVAGALLGSVSSGLARHAHCPVAVIPDEDPHRARLPQAPVVVGIDGSPTSELAVQIAFDEASRRGVDLVALHAWSDMGPLDFPRLNWAPIEWRNIEDRHEKILAQRLGGWRDRYPNVVVRKVVVCDRPAPRLLELAQNAQLVAVGSHGRGGFPGMLLGSVSRAVVNSGQTPVIVARIPHDPGVPA</sequence>
<reference evidence="3 4" key="1">
    <citation type="submission" date="2017-04" db="EMBL/GenBank/DDBJ databases">
        <title>The new phylogeny of genus Mycobacterium.</title>
        <authorList>
            <person name="Tortoli E."/>
            <person name="Trovato A."/>
            <person name="Cirillo D.M."/>
        </authorList>
    </citation>
    <scope>NUCLEOTIDE SEQUENCE [LARGE SCALE GENOMIC DNA]</scope>
    <source>
        <strain evidence="3 4">TBL 1200985</strain>
    </source>
</reference>
<dbReference type="PRINTS" id="PR01438">
    <property type="entry name" value="UNVRSLSTRESS"/>
</dbReference>
<dbReference type="CDD" id="cd23944">
    <property type="entry name" value="USP_Rv2623_repeat1"/>
    <property type="match status" value="1"/>
</dbReference>
<evidence type="ECO:0000259" key="2">
    <source>
        <dbReference type="Pfam" id="PF00582"/>
    </source>
</evidence>
<dbReference type="PANTHER" id="PTHR46268">
    <property type="entry name" value="STRESS RESPONSE PROTEIN NHAX"/>
    <property type="match status" value="1"/>
</dbReference>
<dbReference type="PANTHER" id="PTHR46268:SF6">
    <property type="entry name" value="UNIVERSAL STRESS PROTEIN UP12"/>
    <property type="match status" value="1"/>
</dbReference>
<dbReference type="STRING" id="1430326.B8W66_12680"/>
<feature type="domain" description="UspA" evidence="2">
    <location>
        <begin position="173"/>
        <end position="309"/>
    </location>
</feature>
<dbReference type="GO" id="GO:0001666">
    <property type="term" value="P:response to hypoxia"/>
    <property type="evidence" value="ECO:0007669"/>
    <property type="project" value="UniProtKB-ARBA"/>
</dbReference>
<keyword evidence="4" id="KW-1185">Reference proteome</keyword>
<comment type="caution">
    <text evidence="3">The sequence shown here is derived from an EMBL/GenBank/DDBJ whole genome shotgun (WGS) entry which is preliminary data.</text>
</comment>
<dbReference type="SUPFAM" id="SSF52402">
    <property type="entry name" value="Adenine nucleotide alpha hydrolases-like"/>
    <property type="match status" value="2"/>
</dbReference>
<dbReference type="Proteomes" id="UP000193247">
    <property type="component" value="Unassembled WGS sequence"/>
</dbReference>
<dbReference type="AlphaFoldDB" id="A0A1X2LUB3"/>